<dbReference type="KEGG" id="fax:FUAX_14310"/>
<feature type="transmembrane region" description="Helical" evidence="6">
    <location>
        <begin position="34"/>
        <end position="50"/>
    </location>
</feature>
<organism evidence="9 10">
    <name type="scientific">Fulvitalea axinellae</name>
    <dbReference type="NCBI Taxonomy" id="1182444"/>
    <lineage>
        <taxon>Bacteria</taxon>
        <taxon>Pseudomonadati</taxon>
        <taxon>Bacteroidota</taxon>
        <taxon>Cytophagia</taxon>
        <taxon>Cytophagales</taxon>
        <taxon>Persicobacteraceae</taxon>
        <taxon>Fulvitalea</taxon>
    </lineage>
</organism>
<keyword evidence="2" id="KW-1003">Cell membrane</keyword>
<feature type="transmembrane region" description="Helical" evidence="6">
    <location>
        <begin position="369"/>
        <end position="388"/>
    </location>
</feature>
<comment type="subcellular location">
    <subcellularLocation>
        <location evidence="1">Cell membrane</location>
        <topology evidence="1">Multi-pass membrane protein</topology>
    </subcellularLocation>
</comment>
<gene>
    <name evidence="9" type="ORF">FUAX_14310</name>
</gene>
<evidence type="ECO:0008006" key="11">
    <source>
        <dbReference type="Google" id="ProtNLM"/>
    </source>
</evidence>
<evidence type="ECO:0000256" key="4">
    <source>
        <dbReference type="ARBA" id="ARBA00022989"/>
    </source>
</evidence>
<dbReference type="AlphaFoldDB" id="A0AAU9CAA8"/>
<evidence type="ECO:0000256" key="2">
    <source>
        <dbReference type="ARBA" id="ARBA00022475"/>
    </source>
</evidence>
<feature type="transmembrane region" description="Helical" evidence="6">
    <location>
        <begin position="57"/>
        <end position="73"/>
    </location>
</feature>
<dbReference type="NCBIfam" id="TIGR00360">
    <property type="entry name" value="ComEC_N-term"/>
    <property type="match status" value="1"/>
</dbReference>
<dbReference type="Proteomes" id="UP001348817">
    <property type="component" value="Chromosome"/>
</dbReference>
<evidence type="ECO:0000256" key="6">
    <source>
        <dbReference type="SAM" id="Phobius"/>
    </source>
</evidence>
<sequence>MTFGKHPLSFLLLFAVLAISCASALPKFSYPTVSVIFLALLTITYGIGALRKFRKPLAIFFTAVGVFAIYALRTEKQTREHSTIPQGNYLKGKVTQNKGKYLIVAFQNDNTRLNCVCFGKSIISEKIQPGSLIYTKATPTPLRPPSNPGAFDFKAFMNRKGVFHSVYLTKGSYSTSPPEFGLTSIFDKIRHNTSENIHKSFSAENGAIVHALLLGKKSELSKDTRKLFSSAGTAHLLAVSGLHVGIIYGALLFLFRSWRKQPKYRLMFLFVVLLSLLSFCLLTGMPASAARASVMFGLLAIGDYLHRDSVPLNTLCGTALIMLFINPLWLYDLGFQLSFLAIAGILTIYPALSSIFNPKKYLPRKIWQALCVSTAAQIATLPLILFHFGTFPTYFLLSNLLAVPIISVCTILSSVYIFIQEFSWLSTPFTWCIEQLLNICRHILVFINQLPASTIQLRGFGIIELISTLSITIMALAFPQRFRKFRWALIPLMSAVALTVRGIQPIKPDKLVVYKTKYGPTLDLISERARAFINLHTTIPDTASFPYYIANTRIGLSEKQTPSMTLKGVRLYTVNGNTFGIIDNPTPAILDICEKHIDFNLFLKKPEEPETSVQSLDGTWIINDFKPKTASFSPKKHWMKTFGGKSIELIESKK</sequence>
<protein>
    <recommendedName>
        <fullName evidence="11">ComEC family competence protein</fullName>
    </recommendedName>
</protein>
<feature type="transmembrane region" description="Helical" evidence="6">
    <location>
        <begin position="266"/>
        <end position="284"/>
    </location>
</feature>
<dbReference type="EMBL" id="AP025314">
    <property type="protein sequence ID" value="BDD08999.1"/>
    <property type="molecule type" value="Genomic_DNA"/>
</dbReference>
<name>A0AAU9CAA8_9BACT</name>
<dbReference type="PANTHER" id="PTHR30619">
    <property type="entry name" value="DNA INTERNALIZATION/COMPETENCE PROTEIN COMEC/REC2"/>
    <property type="match status" value="1"/>
</dbReference>
<keyword evidence="5 6" id="KW-0472">Membrane</keyword>
<evidence type="ECO:0000256" key="1">
    <source>
        <dbReference type="ARBA" id="ARBA00004651"/>
    </source>
</evidence>
<dbReference type="Pfam" id="PF13567">
    <property type="entry name" value="DUF4131"/>
    <property type="match status" value="1"/>
</dbReference>
<dbReference type="PROSITE" id="PS51257">
    <property type="entry name" value="PROKAR_LIPOPROTEIN"/>
    <property type="match status" value="1"/>
</dbReference>
<evidence type="ECO:0000256" key="5">
    <source>
        <dbReference type="ARBA" id="ARBA00023136"/>
    </source>
</evidence>
<dbReference type="InterPro" id="IPR025405">
    <property type="entry name" value="DUF4131"/>
</dbReference>
<dbReference type="InterPro" id="IPR004477">
    <property type="entry name" value="ComEC_N"/>
</dbReference>
<evidence type="ECO:0000259" key="7">
    <source>
        <dbReference type="Pfam" id="PF03772"/>
    </source>
</evidence>
<feature type="transmembrane region" description="Helical" evidence="6">
    <location>
        <begin position="312"/>
        <end position="331"/>
    </location>
</feature>
<proteinExistence type="predicted"/>
<reference evidence="9 10" key="1">
    <citation type="submission" date="2021-12" db="EMBL/GenBank/DDBJ databases">
        <title>Genome sequencing of bacteria with rrn-lacking chromosome and rrn-plasmid.</title>
        <authorList>
            <person name="Anda M."/>
            <person name="Iwasaki W."/>
        </authorList>
    </citation>
    <scope>NUCLEOTIDE SEQUENCE [LARGE SCALE GENOMIC DNA]</scope>
    <source>
        <strain evidence="9 10">DSM 100852</strain>
    </source>
</reference>
<accession>A0AAU9CAA8</accession>
<evidence type="ECO:0000256" key="3">
    <source>
        <dbReference type="ARBA" id="ARBA00022692"/>
    </source>
</evidence>
<dbReference type="InterPro" id="IPR052159">
    <property type="entry name" value="Competence_DNA_uptake"/>
</dbReference>
<feature type="transmembrane region" description="Helical" evidence="6">
    <location>
        <begin position="457"/>
        <end position="478"/>
    </location>
</feature>
<feature type="transmembrane region" description="Helical" evidence="6">
    <location>
        <begin position="337"/>
        <end position="357"/>
    </location>
</feature>
<feature type="domain" description="ComEC/Rec2-related protein" evidence="7">
    <location>
        <begin position="212"/>
        <end position="480"/>
    </location>
</feature>
<evidence type="ECO:0000313" key="10">
    <source>
        <dbReference type="Proteomes" id="UP001348817"/>
    </source>
</evidence>
<dbReference type="Pfam" id="PF03772">
    <property type="entry name" value="Competence"/>
    <property type="match status" value="1"/>
</dbReference>
<dbReference type="PANTHER" id="PTHR30619:SF1">
    <property type="entry name" value="RECOMBINATION PROTEIN 2"/>
    <property type="match status" value="1"/>
</dbReference>
<evidence type="ECO:0000259" key="8">
    <source>
        <dbReference type="Pfam" id="PF13567"/>
    </source>
</evidence>
<keyword evidence="4 6" id="KW-1133">Transmembrane helix</keyword>
<feature type="domain" description="DUF4131" evidence="8">
    <location>
        <begin position="34"/>
        <end position="170"/>
    </location>
</feature>
<keyword evidence="10" id="KW-1185">Reference proteome</keyword>
<dbReference type="GO" id="GO:0005886">
    <property type="term" value="C:plasma membrane"/>
    <property type="evidence" value="ECO:0007669"/>
    <property type="project" value="UniProtKB-SubCell"/>
</dbReference>
<dbReference type="RefSeq" id="WP_338394224.1">
    <property type="nucleotide sequence ID" value="NZ_AP025314.1"/>
</dbReference>
<feature type="transmembrane region" description="Helical" evidence="6">
    <location>
        <begin position="234"/>
        <end position="254"/>
    </location>
</feature>
<keyword evidence="3 6" id="KW-0812">Transmembrane</keyword>
<evidence type="ECO:0000313" key="9">
    <source>
        <dbReference type="EMBL" id="BDD08999.1"/>
    </source>
</evidence>
<feature type="transmembrane region" description="Helical" evidence="6">
    <location>
        <begin position="394"/>
        <end position="419"/>
    </location>
</feature>